<sequence length="114" mass="12529">MVPSKPLAEIAFSGLFSQSYRKNEPVLINHQAQLLWFLALTSSSSYKPFELPYIRYNETRNCEKSINSLTTVAGVCIPSNGTMSTCNQFSTAEPTTAPATSPPIVITLAFPVRK</sequence>
<evidence type="ECO:0000313" key="1">
    <source>
        <dbReference type="EMBL" id="KAG5624752.1"/>
    </source>
</evidence>
<keyword evidence="2" id="KW-1185">Reference proteome</keyword>
<protein>
    <submittedName>
        <fullName evidence="1">Uncharacterized protein</fullName>
    </submittedName>
</protein>
<comment type="caution">
    <text evidence="1">The sequence shown here is derived from an EMBL/GenBank/DDBJ whole genome shotgun (WGS) entry which is preliminary data.</text>
</comment>
<dbReference type="EMBL" id="JACXVP010000002">
    <property type="protein sequence ID" value="KAG5624752.1"/>
    <property type="molecule type" value="Genomic_DNA"/>
</dbReference>
<dbReference type="Proteomes" id="UP000824120">
    <property type="component" value="Chromosome 2"/>
</dbReference>
<dbReference type="AlphaFoldDB" id="A0A9J6AJE0"/>
<name>A0A9J6AJE0_SOLCO</name>
<accession>A0A9J6AJE0</accession>
<evidence type="ECO:0000313" key="2">
    <source>
        <dbReference type="Proteomes" id="UP000824120"/>
    </source>
</evidence>
<proteinExistence type="predicted"/>
<gene>
    <name evidence="1" type="ORF">H5410_009970</name>
</gene>
<reference evidence="1 2" key="1">
    <citation type="submission" date="2020-09" db="EMBL/GenBank/DDBJ databases">
        <title>De no assembly of potato wild relative species, Solanum commersonii.</title>
        <authorList>
            <person name="Cho K."/>
        </authorList>
    </citation>
    <scope>NUCLEOTIDE SEQUENCE [LARGE SCALE GENOMIC DNA]</scope>
    <source>
        <strain evidence="1">LZ3.2</strain>
        <tissue evidence="1">Leaf</tissue>
    </source>
</reference>
<organism evidence="1 2">
    <name type="scientific">Solanum commersonii</name>
    <name type="common">Commerson's wild potato</name>
    <name type="synonym">Commerson's nightshade</name>
    <dbReference type="NCBI Taxonomy" id="4109"/>
    <lineage>
        <taxon>Eukaryota</taxon>
        <taxon>Viridiplantae</taxon>
        <taxon>Streptophyta</taxon>
        <taxon>Embryophyta</taxon>
        <taxon>Tracheophyta</taxon>
        <taxon>Spermatophyta</taxon>
        <taxon>Magnoliopsida</taxon>
        <taxon>eudicotyledons</taxon>
        <taxon>Gunneridae</taxon>
        <taxon>Pentapetalae</taxon>
        <taxon>asterids</taxon>
        <taxon>lamiids</taxon>
        <taxon>Solanales</taxon>
        <taxon>Solanaceae</taxon>
        <taxon>Solanoideae</taxon>
        <taxon>Solaneae</taxon>
        <taxon>Solanum</taxon>
    </lineage>
</organism>